<keyword evidence="2" id="KW-1185">Reference proteome</keyword>
<accession>J3MNB2</accession>
<dbReference type="HOGENOM" id="CLU_2999691_0_0_1"/>
<name>J3MNB2_ORYBR</name>
<protein>
    <submittedName>
        <fullName evidence="1">Uncharacterized protein</fullName>
    </submittedName>
</protein>
<reference evidence="1" key="1">
    <citation type="journal article" date="2013" name="Nat. Commun.">
        <title>Whole-genome sequencing of Oryza brachyantha reveals mechanisms underlying Oryza genome evolution.</title>
        <authorList>
            <person name="Chen J."/>
            <person name="Huang Q."/>
            <person name="Gao D."/>
            <person name="Wang J."/>
            <person name="Lang Y."/>
            <person name="Liu T."/>
            <person name="Li B."/>
            <person name="Bai Z."/>
            <person name="Luis Goicoechea J."/>
            <person name="Liang C."/>
            <person name="Chen C."/>
            <person name="Zhang W."/>
            <person name="Sun S."/>
            <person name="Liao Y."/>
            <person name="Zhang X."/>
            <person name="Yang L."/>
            <person name="Song C."/>
            <person name="Wang M."/>
            <person name="Shi J."/>
            <person name="Liu G."/>
            <person name="Liu J."/>
            <person name="Zhou H."/>
            <person name="Zhou W."/>
            <person name="Yu Q."/>
            <person name="An N."/>
            <person name="Chen Y."/>
            <person name="Cai Q."/>
            <person name="Wang B."/>
            <person name="Liu B."/>
            <person name="Min J."/>
            <person name="Huang Y."/>
            <person name="Wu H."/>
            <person name="Li Z."/>
            <person name="Zhang Y."/>
            <person name="Yin Y."/>
            <person name="Song W."/>
            <person name="Jiang J."/>
            <person name="Jackson S.A."/>
            <person name="Wing R.A."/>
            <person name="Wang J."/>
            <person name="Chen M."/>
        </authorList>
    </citation>
    <scope>NUCLEOTIDE SEQUENCE [LARGE SCALE GENOMIC DNA]</scope>
    <source>
        <strain evidence="1">cv. IRGC 101232</strain>
    </source>
</reference>
<dbReference type="AlphaFoldDB" id="J3MNB2"/>
<proteinExistence type="predicted"/>
<organism evidence="1">
    <name type="scientific">Oryza brachyantha</name>
    <name type="common">malo sina</name>
    <dbReference type="NCBI Taxonomy" id="4533"/>
    <lineage>
        <taxon>Eukaryota</taxon>
        <taxon>Viridiplantae</taxon>
        <taxon>Streptophyta</taxon>
        <taxon>Embryophyta</taxon>
        <taxon>Tracheophyta</taxon>
        <taxon>Spermatophyta</taxon>
        <taxon>Magnoliopsida</taxon>
        <taxon>Liliopsida</taxon>
        <taxon>Poales</taxon>
        <taxon>Poaceae</taxon>
        <taxon>BOP clade</taxon>
        <taxon>Oryzoideae</taxon>
        <taxon>Oryzeae</taxon>
        <taxon>Oryzinae</taxon>
        <taxon>Oryza</taxon>
    </lineage>
</organism>
<dbReference type="Proteomes" id="UP000006038">
    <property type="component" value="Chromosome 7"/>
</dbReference>
<sequence length="57" mass="6496">MLLLVYIQFAGTPGNKTLCIQQENRVSNASGIIWNDQEVNQQPVIRVLGKEFHIWNA</sequence>
<dbReference type="EnsemblPlants" id="OB07G28940.1">
    <property type="protein sequence ID" value="OB07G28940.1"/>
    <property type="gene ID" value="OB07G28940"/>
</dbReference>
<reference evidence="1" key="2">
    <citation type="submission" date="2013-04" db="UniProtKB">
        <authorList>
            <consortium name="EnsemblPlants"/>
        </authorList>
    </citation>
    <scope>IDENTIFICATION</scope>
</reference>
<evidence type="ECO:0000313" key="1">
    <source>
        <dbReference type="EnsemblPlants" id="OB07G28940.1"/>
    </source>
</evidence>
<dbReference type="Gramene" id="OB07G28940.1">
    <property type="protein sequence ID" value="OB07G28940.1"/>
    <property type="gene ID" value="OB07G28940"/>
</dbReference>
<evidence type="ECO:0000313" key="2">
    <source>
        <dbReference type="Proteomes" id="UP000006038"/>
    </source>
</evidence>